<dbReference type="Proteomes" id="UP001175353">
    <property type="component" value="Unassembled WGS sequence"/>
</dbReference>
<evidence type="ECO:0000313" key="2">
    <source>
        <dbReference type="EMBL" id="KAK0964188.1"/>
    </source>
</evidence>
<dbReference type="AlphaFoldDB" id="A0AAN6HC79"/>
<keyword evidence="3" id="KW-1185">Reference proteome</keyword>
<evidence type="ECO:0000313" key="3">
    <source>
        <dbReference type="Proteomes" id="UP001175353"/>
    </source>
</evidence>
<name>A0AAN6HC79_9PEZI</name>
<feature type="compositionally biased region" description="Polar residues" evidence="1">
    <location>
        <begin position="39"/>
        <end position="50"/>
    </location>
</feature>
<accession>A0AAN6HC79</accession>
<proteinExistence type="predicted"/>
<feature type="region of interest" description="Disordered" evidence="1">
    <location>
        <begin position="1"/>
        <end position="177"/>
    </location>
</feature>
<feature type="non-terminal residue" evidence="2">
    <location>
        <position position="1"/>
    </location>
</feature>
<organism evidence="2 3">
    <name type="scientific">Friedmanniomyces endolithicus</name>
    <dbReference type="NCBI Taxonomy" id="329885"/>
    <lineage>
        <taxon>Eukaryota</taxon>
        <taxon>Fungi</taxon>
        <taxon>Dikarya</taxon>
        <taxon>Ascomycota</taxon>
        <taxon>Pezizomycotina</taxon>
        <taxon>Dothideomycetes</taxon>
        <taxon>Dothideomycetidae</taxon>
        <taxon>Mycosphaerellales</taxon>
        <taxon>Teratosphaeriaceae</taxon>
        <taxon>Friedmanniomyces</taxon>
    </lineage>
</organism>
<feature type="compositionally biased region" description="Basic and acidic residues" evidence="1">
    <location>
        <begin position="13"/>
        <end position="30"/>
    </location>
</feature>
<reference evidence="2" key="1">
    <citation type="submission" date="2023-06" db="EMBL/GenBank/DDBJ databases">
        <title>Black Yeasts Isolated from many extreme environments.</title>
        <authorList>
            <person name="Coleine C."/>
            <person name="Stajich J.E."/>
            <person name="Selbmann L."/>
        </authorList>
    </citation>
    <scope>NUCLEOTIDE SEQUENCE</scope>
    <source>
        <strain evidence="2">CCFEE 5200</strain>
    </source>
</reference>
<feature type="compositionally biased region" description="Low complexity" evidence="1">
    <location>
        <begin position="1"/>
        <end position="12"/>
    </location>
</feature>
<evidence type="ECO:0000256" key="1">
    <source>
        <dbReference type="SAM" id="MobiDB-lite"/>
    </source>
</evidence>
<feature type="compositionally biased region" description="Basic and acidic residues" evidence="1">
    <location>
        <begin position="166"/>
        <end position="177"/>
    </location>
</feature>
<sequence length="177" mass="18879">QQDNARASSRSPSDPDRSRPPEERYRDPPPRHRARFDQSPASSYTEFSSSTPPPPLQQQPEGRGGGGGGPDPRRPPGSHAADLKAWYAGRGPSPFATASQGGRRRSSRLSGSEAEFSGAGEQGRPQMARFGPGEGQQGEGHGRQGQQQQQGPPGRGGGGRPVSGVDGRRYVDPFRRD</sequence>
<gene>
    <name evidence="2" type="ORF">LTR91_018636</name>
</gene>
<dbReference type="EMBL" id="JAUJLE010000264">
    <property type="protein sequence ID" value="KAK0964188.1"/>
    <property type="molecule type" value="Genomic_DNA"/>
</dbReference>
<comment type="caution">
    <text evidence="2">The sequence shown here is derived from an EMBL/GenBank/DDBJ whole genome shotgun (WGS) entry which is preliminary data.</text>
</comment>
<protein>
    <submittedName>
        <fullName evidence="2">Uncharacterized protein</fullName>
    </submittedName>
</protein>